<evidence type="ECO:0000256" key="1">
    <source>
        <dbReference type="SAM" id="Phobius"/>
    </source>
</evidence>
<proteinExistence type="predicted"/>
<accession>X1BM95</accession>
<reference evidence="2" key="1">
    <citation type="journal article" date="2014" name="Front. Microbiol.">
        <title>High frequency of phylogenetically diverse reductive dehalogenase-homologous genes in deep subseafloor sedimentary metagenomes.</title>
        <authorList>
            <person name="Kawai M."/>
            <person name="Futagami T."/>
            <person name="Toyoda A."/>
            <person name="Takaki Y."/>
            <person name="Nishi S."/>
            <person name="Hori S."/>
            <person name="Arai W."/>
            <person name="Tsubouchi T."/>
            <person name="Morono Y."/>
            <person name="Uchiyama I."/>
            <person name="Ito T."/>
            <person name="Fujiyama A."/>
            <person name="Inagaki F."/>
            <person name="Takami H."/>
        </authorList>
    </citation>
    <scope>NUCLEOTIDE SEQUENCE</scope>
    <source>
        <strain evidence="2">Expedition CK06-06</strain>
    </source>
</reference>
<dbReference type="InterPro" id="IPR029058">
    <property type="entry name" value="AB_hydrolase_fold"/>
</dbReference>
<comment type="caution">
    <text evidence="2">The sequence shown here is derived from an EMBL/GenBank/DDBJ whole genome shotgun (WGS) entry which is preliminary data.</text>
</comment>
<dbReference type="AlphaFoldDB" id="X1BM95"/>
<keyword evidence="1" id="KW-0472">Membrane</keyword>
<sequence length="199" mass="21498">AILNQTGSEKVDIVAHSMGGLSSRYYIKFLGEINKVDDFVSLGSPHHGITGGTEVFQPNCTFLINLNDGDETPGGIQNDTIGSRIDNVGGSIYNGTHISGNINFTSIYSNGDGVVYPVITSKLEGANNIVVDDISHVGMLFDESFYNIIKLAVYDDLSSGNNNSISIPGYNLLILLGFTPILLIFISKKKKIKRFANSF</sequence>
<name>X1BM95_9ZZZZ</name>
<dbReference type="SUPFAM" id="SSF53474">
    <property type="entry name" value="alpha/beta-Hydrolases"/>
    <property type="match status" value="1"/>
</dbReference>
<keyword evidence="1" id="KW-0812">Transmembrane</keyword>
<feature type="transmembrane region" description="Helical" evidence="1">
    <location>
        <begin position="167"/>
        <end position="186"/>
    </location>
</feature>
<protein>
    <recommendedName>
        <fullName evidence="3">DUF676 domain-containing protein</fullName>
    </recommendedName>
</protein>
<organism evidence="2">
    <name type="scientific">marine sediment metagenome</name>
    <dbReference type="NCBI Taxonomy" id="412755"/>
    <lineage>
        <taxon>unclassified sequences</taxon>
        <taxon>metagenomes</taxon>
        <taxon>ecological metagenomes</taxon>
    </lineage>
</organism>
<keyword evidence="1" id="KW-1133">Transmembrane helix</keyword>
<dbReference type="Pfam" id="PF02089">
    <property type="entry name" value="Palm_thioest"/>
    <property type="match status" value="1"/>
</dbReference>
<evidence type="ECO:0000313" key="2">
    <source>
        <dbReference type="EMBL" id="GAG97039.1"/>
    </source>
</evidence>
<dbReference type="EMBL" id="BART01023812">
    <property type="protein sequence ID" value="GAG97039.1"/>
    <property type="molecule type" value="Genomic_DNA"/>
</dbReference>
<feature type="non-terminal residue" evidence="2">
    <location>
        <position position="1"/>
    </location>
</feature>
<evidence type="ECO:0008006" key="3">
    <source>
        <dbReference type="Google" id="ProtNLM"/>
    </source>
</evidence>
<gene>
    <name evidence="2" type="ORF">S01H4_43205</name>
</gene>
<dbReference type="Gene3D" id="3.40.50.1820">
    <property type="entry name" value="alpha/beta hydrolase"/>
    <property type="match status" value="1"/>
</dbReference>